<dbReference type="AlphaFoldDB" id="A0A1I7UVV3"/>
<dbReference type="Proteomes" id="UP000095282">
    <property type="component" value="Unplaced"/>
</dbReference>
<evidence type="ECO:0000256" key="1">
    <source>
        <dbReference type="SAM" id="MobiDB-lite"/>
    </source>
</evidence>
<dbReference type="eggNOG" id="ENOG502TI5Y">
    <property type="taxonomic scope" value="Eukaryota"/>
</dbReference>
<sequence length="156" mass="17857">MASKLKNLRRSQIDQSTEEKSSDSSLQNDLRSPNTKEDGDDFPVAPNVSFIYFFSENQLFLFQIAAKIAQRRLPRRTPTSHVKGVGGDLIRRRLSKTNDESATNRPDRCTNSFEKSFDESDVEMKEVSVKTSDTKEKKNQFLPSKKEVLQNNPNKK</sequence>
<keyword evidence="2" id="KW-1185">Reference proteome</keyword>
<reference evidence="3" key="1">
    <citation type="submission" date="2016-11" db="UniProtKB">
        <authorList>
            <consortium name="WormBaseParasite"/>
        </authorList>
    </citation>
    <scope>IDENTIFICATION</scope>
</reference>
<organism evidence="2 3">
    <name type="scientific">Caenorhabditis tropicalis</name>
    <dbReference type="NCBI Taxonomy" id="1561998"/>
    <lineage>
        <taxon>Eukaryota</taxon>
        <taxon>Metazoa</taxon>
        <taxon>Ecdysozoa</taxon>
        <taxon>Nematoda</taxon>
        <taxon>Chromadorea</taxon>
        <taxon>Rhabditida</taxon>
        <taxon>Rhabditina</taxon>
        <taxon>Rhabditomorpha</taxon>
        <taxon>Rhabditoidea</taxon>
        <taxon>Rhabditidae</taxon>
        <taxon>Peloderinae</taxon>
        <taxon>Caenorhabditis</taxon>
    </lineage>
</organism>
<name>A0A1I7UVV3_9PELO</name>
<evidence type="ECO:0000313" key="3">
    <source>
        <dbReference type="WBParaSite" id="Csp11.Scaffold630.g19864.t1"/>
    </source>
</evidence>
<evidence type="ECO:0000313" key="2">
    <source>
        <dbReference type="Proteomes" id="UP000095282"/>
    </source>
</evidence>
<feature type="compositionally biased region" description="Polar residues" evidence="1">
    <location>
        <begin position="23"/>
        <end position="33"/>
    </location>
</feature>
<feature type="region of interest" description="Disordered" evidence="1">
    <location>
        <begin position="73"/>
        <end position="156"/>
    </location>
</feature>
<dbReference type="WBParaSite" id="Csp11.Scaffold630.g19864.t1">
    <property type="protein sequence ID" value="Csp11.Scaffold630.g19864.t1"/>
    <property type="gene ID" value="Csp11.Scaffold630.g19864"/>
</dbReference>
<protein>
    <submittedName>
        <fullName evidence="3">Uncharacterized protein</fullName>
    </submittedName>
</protein>
<feature type="compositionally biased region" description="Basic and acidic residues" evidence="1">
    <location>
        <begin position="115"/>
        <end position="148"/>
    </location>
</feature>
<proteinExistence type="predicted"/>
<feature type="compositionally biased region" description="Polar residues" evidence="1">
    <location>
        <begin position="100"/>
        <end position="114"/>
    </location>
</feature>
<accession>A0A1I7UVV3</accession>
<feature type="region of interest" description="Disordered" evidence="1">
    <location>
        <begin position="1"/>
        <end position="41"/>
    </location>
</feature>